<dbReference type="AlphaFoldDB" id="A0A5J4WBH7"/>
<organism evidence="2 3">
    <name type="scientific">Streblomastix strix</name>
    <dbReference type="NCBI Taxonomy" id="222440"/>
    <lineage>
        <taxon>Eukaryota</taxon>
        <taxon>Metamonada</taxon>
        <taxon>Preaxostyla</taxon>
        <taxon>Oxymonadida</taxon>
        <taxon>Streblomastigidae</taxon>
        <taxon>Streblomastix</taxon>
    </lineage>
</organism>
<feature type="non-terminal residue" evidence="2">
    <location>
        <position position="1"/>
    </location>
</feature>
<dbReference type="EMBL" id="SNRW01002638">
    <property type="protein sequence ID" value="KAA6392160.1"/>
    <property type="molecule type" value="Genomic_DNA"/>
</dbReference>
<feature type="transmembrane region" description="Helical" evidence="1">
    <location>
        <begin position="20"/>
        <end position="41"/>
    </location>
</feature>
<name>A0A5J4WBH7_9EUKA</name>
<keyword evidence="1" id="KW-0812">Transmembrane</keyword>
<keyword evidence="1" id="KW-1133">Transmembrane helix</keyword>
<reference evidence="2 3" key="1">
    <citation type="submission" date="2019-03" db="EMBL/GenBank/DDBJ databases">
        <title>Single cell metagenomics reveals metabolic interactions within the superorganism composed of flagellate Streblomastix strix and complex community of Bacteroidetes bacteria on its surface.</title>
        <authorList>
            <person name="Treitli S.C."/>
            <person name="Kolisko M."/>
            <person name="Husnik F."/>
            <person name="Keeling P."/>
            <person name="Hampl V."/>
        </authorList>
    </citation>
    <scope>NUCLEOTIDE SEQUENCE [LARGE SCALE GENOMIC DNA]</scope>
    <source>
        <strain evidence="2">ST1C</strain>
    </source>
</reference>
<keyword evidence="1" id="KW-0472">Membrane</keyword>
<accession>A0A5J4WBH7</accession>
<evidence type="ECO:0000313" key="3">
    <source>
        <dbReference type="Proteomes" id="UP000324800"/>
    </source>
</evidence>
<gene>
    <name evidence="2" type="ORF">EZS28_012312</name>
</gene>
<evidence type="ECO:0000313" key="2">
    <source>
        <dbReference type="EMBL" id="KAA6392160.1"/>
    </source>
</evidence>
<sequence length="65" mass="7440">ALRSRLAAARRFIKRYSAAVVLRFAPFLFLLVQPFAALQFFKVFLTVDSAHGIFAEILRLLNLFP</sequence>
<evidence type="ECO:0000256" key="1">
    <source>
        <dbReference type="SAM" id="Phobius"/>
    </source>
</evidence>
<proteinExistence type="predicted"/>
<comment type="caution">
    <text evidence="2">The sequence shown here is derived from an EMBL/GenBank/DDBJ whole genome shotgun (WGS) entry which is preliminary data.</text>
</comment>
<dbReference type="Proteomes" id="UP000324800">
    <property type="component" value="Unassembled WGS sequence"/>
</dbReference>
<protein>
    <submittedName>
        <fullName evidence="2">Uncharacterized protein</fullName>
    </submittedName>
</protein>